<dbReference type="InterPro" id="IPR011009">
    <property type="entry name" value="Kinase-like_dom_sf"/>
</dbReference>
<protein>
    <recommendedName>
        <fullName evidence="4">Protein kinase domain-containing protein</fullName>
    </recommendedName>
</protein>
<gene>
    <name evidence="2" type="ORF">KOI35_26310</name>
</gene>
<dbReference type="Proteomes" id="UP001519654">
    <property type="component" value="Unassembled WGS sequence"/>
</dbReference>
<name>A0ABS5YU92_9ACTN</name>
<evidence type="ECO:0000313" key="3">
    <source>
        <dbReference type="Proteomes" id="UP001519654"/>
    </source>
</evidence>
<accession>A0ABS5YU92</accession>
<organism evidence="2 3">
    <name type="scientific">Paractinoplanes bogorensis</name>
    <dbReference type="NCBI Taxonomy" id="1610840"/>
    <lineage>
        <taxon>Bacteria</taxon>
        <taxon>Bacillati</taxon>
        <taxon>Actinomycetota</taxon>
        <taxon>Actinomycetes</taxon>
        <taxon>Micromonosporales</taxon>
        <taxon>Micromonosporaceae</taxon>
        <taxon>Paractinoplanes</taxon>
    </lineage>
</organism>
<evidence type="ECO:0000313" key="2">
    <source>
        <dbReference type="EMBL" id="MBU2667031.1"/>
    </source>
</evidence>
<keyword evidence="1" id="KW-1133">Transmembrane helix</keyword>
<reference evidence="2 3" key="1">
    <citation type="submission" date="2021-06" db="EMBL/GenBank/DDBJ databases">
        <title>Actinoplanes lichenicola sp. nov., and Actinoplanes ovalisporus sp. nov., isolated from lichen in Thailand.</title>
        <authorList>
            <person name="Saeng-In P."/>
            <person name="Kanchanasin P."/>
            <person name="Yuki M."/>
            <person name="Kudo T."/>
            <person name="Ohkuma M."/>
            <person name="Phongsopitanun W."/>
            <person name="Tanasupawat S."/>
        </authorList>
    </citation>
    <scope>NUCLEOTIDE SEQUENCE [LARGE SCALE GENOMIC DNA]</scope>
    <source>
        <strain evidence="2 3">NBRC 110975</strain>
    </source>
</reference>
<feature type="transmembrane region" description="Helical" evidence="1">
    <location>
        <begin position="261"/>
        <end position="282"/>
    </location>
</feature>
<sequence length="283" mass="30760">MPVELRYRDAHGTPGAGVFEYGAEFGVIGGLRMRRMRAPDGVEYTQRYLSADEVTTGPLTRLENEIRATARLWQVFGGATYPAHLPRLIGFDLGSDEPYVLFDGYSGRPLADLRGRLGVAEAQRVWSGLVSALVHTTTAGIVHGDVGLPSVWWDGATAQLVFFDNAWTTLDGTPAAESDLGAVRKVLTQTTDRALLPRQLRRAVHGTVRRPAVSRLARKTRVVVTPRPPDTALEAGRRRFDALAAEKNGRPGSRPRRTRKIVVVLALVLVPVVIAGLVIAGLS</sequence>
<dbReference type="RefSeq" id="WP_215791259.1">
    <property type="nucleotide sequence ID" value="NZ_JAHKKG010000008.1"/>
</dbReference>
<keyword evidence="3" id="KW-1185">Reference proteome</keyword>
<keyword evidence="1" id="KW-0472">Membrane</keyword>
<comment type="caution">
    <text evidence="2">The sequence shown here is derived from an EMBL/GenBank/DDBJ whole genome shotgun (WGS) entry which is preliminary data.</text>
</comment>
<proteinExistence type="predicted"/>
<dbReference type="SUPFAM" id="SSF56112">
    <property type="entry name" value="Protein kinase-like (PK-like)"/>
    <property type="match status" value="1"/>
</dbReference>
<evidence type="ECO:0008006" key="4">
    <source>
        <dbReference type="Google" id="ProtNLM"/>
    </source>
</evidence>
<keyword evidence="1" id="KW-0812">Transmembrane</keyword>
<evidence type="ECO:0000256" key="1">
    <source>
        <dbReference type="SAM" id="Phobius"/>
    </source>
</evidence>
<dbReference type="EMBL" id="JAHKKG010000008">
    <property type="protein sequence ID" value="MBU2667031.1"/>
    <property type="molecule type" value="Genomic_DNA"/>
</dbReference>